<reference evidence="9" key="4">
    <citation type="submission" date="2025-08" db="UniProtKB">
        <authorList>
            <consortium name="Ensembl"/>
        </authorList>
    </citation>
    <scope>IDENTIFICATION</scope>
</reference>
<evidence type="ECO:0000256" key="2">
    <source>
        <dbReference type="ARBA" id="ARBA00011033"/>
    </source>
</evidence>
<dbReference type="InParanoid" id="A0A4W3GZU8"/>
<dbReference type="Gene3D" id="1.20.1250.10">
    <property type="match status" value="1"/>
</dbReference>
<dbReference type="PANTHER" id="PTHR11691">
    <property type="entry name" value="TYPE I INTERFERON"/>
    <property type="match status" value="1"/>
</dbReference>
<dbReference type="SUPFAM" id="SSF47266">
    <property type="entry name" value="4-helical cytokines"/>
    <property type="match status" value="1"/>
</dbReference>
<comment type="similarity">
    <text evidence="2 8">Belongs to the alpha/beta interferon family.</text>
</comment>
<reference evidence="9" key="5">
    <citation type="submission" date="2025-09" db="UniProtKB">
        <authorList>
            <consortium name="Ensembl"/>
        </authorList>
    </citation>
    <scope>IDENTIFICATION</scope>
</reference>
<keyword evidence="4" id="KW-0964">Secreted</keyword>
<evidence type="ECO:0000256" key="8">
    <source>
        <dbReference type="RuleBase" id="RU000436"/>
    </source>
</evidence>
<dbReference type="GO" id="GO:0005125">
    <property type="term" value="F:cytokine activity"/>
    <property type="evidence" value="ECO:0007669"/>
    <property type="project" value="UniProtKB-KW"/>
</dbReference>
<dbReference type="GO" id="GO:0005126">
    <property type="term" value="F:cytokine receptor binding"/>
    <property type="evidence" value="ECO:0007669"/>
    <property type="project" value="InterPro"/>
</dbReference>
<keyword evidence="5" id="KW-0732">Signal</keyword>
<keyword evidence="10" id="KW-1185">Reference proteome</keyword>
<dbReference type="Ensembl" id="ENSCMIT00000003520.1">
    <property type="protein sequence ID" value="ENSCMIP00000003389.1"/>
    <property type="gene ID" value="ENSCMIG00000002029.1"/>
</dbReference>
<dbReference type="AlphaFoldDB" id="A0A4W3GZU8"/>
<evidence type="ECO:0000256" key="6">
    <source>
        <dbReference type="ARBA" id="ARBA00023118"/>
    </source>
</evidence>
<dbReference type="OMA" id="QYSACAW"/>
<dbReference type="GeneTree" id="ENSGT01120000274215"/>
<comment type="subcellular location">
    <subcellularLocation>
        <location evidence="1">Secreted</location>
    </subcellularLocation>
</comment>
<organism evidence="9 10">
    <name type="scientific">Callorhinchus milii</name>
    <name type="common">Ghost shark</name>
    <dbReference type="NCBI Taxonomy" id="7868"/>
    <lineage>
        <taxon>Eukaryota</taxon>
        <taxon>Metazoa</taxon>
        <taxon>Chordata</taxon>
        <taxon>Craniata</taxon>
        <taxon>Vertebrata</taxon>
        <taxon>Chondrichthyes</taxon>
        <taxon>Holocephali</taxon>
        <taxon>Chimaeriformes</taxon>
        <taxon>Callorhinchidae</taxon>
        <taxon>Callorhinchus</taxon>
    </lineage>
</organism>
<dbReference type="SMART" id="SM00076">
    <property type="entry name" value="IFabd"/>
    <property type="match status" value="1"/>
</dbReference>
<dbReference type="InterPro" id="IPR009079">
    <property type="entry name" value="4_helix_cytokine-like_core"/>
</dbReference>
<proteinExistence type="inferred from homology"/>
<dbReference type="PANTHER" id="PTHR11691:SF73">
    <property type="entry name" value="INTERFERON BETA"/>
    <property type="match status" value="1"/>
</dbReference>
<accession>A0A4W3GZU8</accession>
<evidence type="ECO:0000256" key="7">
    <source>
        <dbReference type="ARBA" id="ARBA00023157"/>
    </source>
</evidence>
<dbReference type="GO" id="GO:0006955">
    <property type="term" value="P:immune response"/>
    <property type="evidence" value="ECO:0007669"/>
    <property type="project" value="UniProtKB-ARBA"/>
</dbReference>
<evidence type="ECO:0000313" key="10">
    <source>
        <dbReference type="Proteomes" id="UP000314986"/>
    </source>
</evidence>
<keyword evidence="3 8" id="KW-0202">Cytokine</keyword>
<dbReference type="GO" id="GO:0005615">
    <property type="term" value="C:extracellular space"/>
    <property type="evidence" value="ECO:0007669"/>
    <property type="project" value="UniProtKB-KW"/>
</dbReference>
<name>A0A4W3GZU8_CALMI</name>
<evidence type="ECO:0000256" key="5">
    <source>
        <dbReference type="ARBA" id="ARBA00022729"/>
    </source>
</evidence>
<protein>
    <submittedName>
        <fullName evidence="9">Uncharacterized protein</fullName>
    </submittedName>
</protein>
<dbReference type="InterPro" id="IPR000471">
    <property type="entry name" value="Interferon_alpha/beta/delta"/>
</dbReference>
<dbReference type="Pfam" id="PF00143">
    <property type="entry name" value="Interferon"/>
    <property type="match status" value="1"/>
</dbReference>
<reference evidence="10" key="2">
    <citation type="journal article" date="2007" name="PLoS Biol.">
        <title>Survey sequencing and comparative analysis of the elephant shark (Callorhinchus milii) genome.</title>
        <authorList>
            <person name="Venkatesh B."/>
            <person name="Kirkness E.F."/>
            <person name="Loh Y.H."/>
            <person name="Halpern A.L."/>
            <person name="Lee A.P."/>
            <person name="Johnson J."/>
            <person name="Dandona N."/>
            <person name="Viswanathan L.D."/>
            <person name="Tay A."/>
            <person name="Venter J.C."/>
            <person name="Strausberg R.L."/>
            <person name="Brenner S."/>
        </authorList>
    </citation>
    <scope>NUCLEOTIDE SEQUENCE [LARGE SCALE GENOMIC DNA]</scope>
</reference>
<reference evidence="10" key="3">
    <citation type="journal article" date="2014" name="Nature">
        <title>Elephant shark genome provides unique insights into gnathostome evolution.</title>
        <authorList>
            <consortium name="International Elephant Shark Genome Sequencing Consortium"/>
            <person name="Venkatesh B."/>
            <person name="Lee A.P."/>
            <person name="Ravi V."/>
            <person name="Maurya A.K."/>
            <person name="Lian M.M."/>
            <person name="Swann J.B."/>
            <person name="Ohta Y."/>
            <person name="Flajnik M.F."/>
            <person name="Sutoh Y."/>
            <person name="Kasahara M."/>
            <person name="Hoon S."/>
            <person name="Gangu V."/>
            <person name="Roy S.W."/>
            <person name="Irimia M."/>
            <person name="Korzh V."/>
            <person name="Kondrychyn I."/>
            <person name="Lim Z.W."/>
            <person name="Tay B.H."/>
            <person name="Tohari S."/>
            <person name="Kong K.W."/>
            <person name="Ho S."/>
            <person name="Lorente-Galdos B."/>
            <person name="Quilez J."/>
            <person name="Marques-Bonet T."/>
            <person name="Raney B.J."/>
            <person name="Ingham P.W."/>
            <person name="Tay A."/>
            <person name="Hillier L.W."/>
            <person name="Minx P."/>
            <person name="Boehm T."/>
            <person name="Wilson R.K."/>
            <person name="Brenner S."/>
            <person name="Warren W.C."/>
        </authorList>
    </citation>
    <scope>NUCLEOTIDE SEQUENCE [LARGE SCALE GENOMIC DNA]</scope>
</reference>
<evidence type="ECO:0000256" key="1">
    <source>
        <dbReference type="ARBA" id="ARBA00004613"/>
    </source>
</evidence>
<evidence type="ECO:0000256" key="4">
    <source>
        <dbReference type="ARBA" id="ARBA00022525"/>
    </source>
</evidence>
<keyword evidence="7" id="KW-1015">Disulfide bond</keyword>
<dbReference type="FunCoup" id="A0A4W3GZU8">
    <property type="interactions" value="43"/>
</dbReference>
<dbReference type="PRINTS" id="PR00266">
    <property type="entry name" value="INTERFERONAB"/>
</dbReference>
<dbReference type="Proteomes" id="UP000314986">
    <property type="component" value="Unassembled WGS sequence"/>
</dbReference>
<sequence length="145" mass="17032">MGLTWKSSFQTVGTHMMAKRFPSVLYNSNMCVFSQNNDRILLLHKTFQHLNKIFHKNMKSVTWDLTQVNHFRELLVTQRDVVKDCIQDSASDSMLSALSTIHTYFRKLKKFLKQYSACAWEVIRMETRARLQQILILTARMTKGN</sequence>
<evidence type="ECO:0000313" key="9">
    <source>
        <dbReference type="Ensembl" id="ENSCMIP00000003389.1"/>
    </source>
</evidence>
<dbReference type="STRING" id="7868.ENSCMIP00000003389"/>
<keyword evidence="6 8" id="KW-0051">Antiviral defense</keyword>
<reference evidence="10" key="1">
    <citation type="journal article" date="2006" name="Science">
        <title>Ancient noncoding elements conserved in the human genome.</title>
        <authorList>
            <person name="Venkatesh B."/>
            <person name="Kirkness E.F."/>
            <person name="Loh Y.H."/>
            <person name="Halpern A.L."/>
            <person name="Lee A.P."/>
            <person name="Johnson J."/>
            <person name="Dandona N."/>
            <person name="Viswanathan L.D."/>
            <person name="Tay A."/>
            <person name="Venter J.C."/>
            <person name="Strausberg R.L."/>
            <person name="Brenner S."/>
        </authorList>
    </citation>
    <scope>NUCLEOTIDE SEQUENCE [LARGE SCALE GENOMIC DNA]</scope>
</reference>
<dbReference type="GO" id="GO:0051607">
    <property type="term" value="P:defense response to virus"/>
    <property type="evidence" value="ECO:0007669"/>
    <property type="project" value="UniProtKB-KW"/>
</dbReference>
<evidence type="ECO:0000256" key="3">
    <source>
        <dbReference type="ARBA" id="ARBA00022514"/>
    </source>
</evidence>